<protein>
    <recommendedName>
        <fullName evidence="4">Beta-lactamase-related domain-containing protein</fullName>
    </recommendedName>
</protein>
<evidence type="ECO:0000256" key="2">
    <source>
        <dbReference type="SAM" id="MobiDB-lite"/>
    </source>
</evidence>
<dbReference type="InterPro" id="IPR050491">
    <property type="entry name" value="AmpC-like"/>
</dbReference>
<keyword evidence="6" id="KW-1185">Reference proteome</keyword>
<feature type="signal peptide" evidence="3">
    <location>
        <begin position="1"/>
        <end position="19"/>
    </location>
</feature>
<organism evidence="5 6">
    <name type="scientific">Kwoniella bestiolae CBS 10118</name>
    <dbReference type="NCBI Taxonomy" id="1296100"/>
    <lineage>
        <taxon>Eukaryota</taxon>
        <taxon>Fungi</taxon>
        <taxon>Dikarya</taxon>
        <taxon>Basidiomycota</taxon>
        <taxon>Agaricomycotina</taxon>
        <taxon>Tremellomycetes</taxon>
        <taxon>Tremellales</taxon>
        <taxon>Cryptococcaceae</taxon>
        <taxon>Kwoniella</taxon>
    </lineage>
</organism>
<reference evidence="5" key="1">
    <citation type="submission" date="2013-07" db="EMBL/GenBank/DDBJ databases">
        <authorList>
            <consortium name="The Broad Institute Genome Sequencing Platform"/>
            <person name="Cuomo C."/>
            <person name="Litvintseva A."/>
            <person name="Chen Y."/>
            <person name="Heitman J."/>
            <person name="Sun S."/>
            <person name="Springer D."/>
            <person name="Dromer F."/>
            <person name="Young S.K."/>
            <person name="Zeng Q."/>
            <person name="Gargeya S."/>
            <person name="Fitzgerald M."/>
            <person name="Abouelleil A."/>
            <person name="Alvarado L."/>
            <person name="Berlin A.M."/>
            <person name="Chapman S.B."/>
            <person name="Dewar J."/>
            <person name="Goldberg J."/>
            <person name="Griggs A."/>
            <person name="Gujja S."/>
            <person name="Hansen M."/>
            <person name="Howarth C."/>
            <person name="Imamovic A."/>
            <person name="Larimer J."/>
            <person name="McCowan C."/>
            <person name="Murphy C."/>
            <person name="Pearson M."/>
            <person name="Priest M."/>
            <person name="Roberts A."/>
            <person name="Saif S."/>
            <person name="Shea T."/>
            <person name="Sykes S."/>
            <person name="Wortman J."/>
            <person name="Nusbaum C."/>
            <person name="Birren B."/>
        </authorList>
    </citation>
    <scope>NUCLEOTIDE SEQUENCE</scope>
    <source>
        <strain evidence="5">CBS 10118</strain>
    </source>
</reference>
<evidence type="ECO:0000256" key="1">
    <source>
        <dbReference type="ARBA" id="ARBA00038215"/>
    </source>
</evidence>
<dbReference type="InterPro" id="IPR012338">
    <property type="entry name" value="Beta-lactam/transpept-like"/>
</dbReference>
<gene>
    <name evidence="5" type="ORF">I302_109183</name>
</gene>
<evidence type="ECO:0000256" key="3">
    <source>
        <dbReference type="SAM" id="SignalP"/>
    </source>
</evidence>
<dbReference type="EMBL" id="CP144548">
    <property type="protein sequence ID" value="WVW87126.1"/>
    <property type="molecule type" value="Genomic_DNA"/>
</dbReference>
<feature type="domain" description="Beta-lactamase-related" evidence="4">
    <location>
        <begin position="100"/>
        <end position="413"/>
    </location>
</feature>
<keyword evidence="3" id="KW-0732">Signal</keyword>
<dbReference type="SUPFAM" id="SSF56601">
    <property type="entry name" value="beta-lactamase/transpeptidase-like"/>
    <property type="match status" value="1"/>
</dbReference>
<evidence type="ECO:0000313" key="6">
    <source>
        <dbReference type="Proteomes" id="UP000092730"/>
    </source>
</evidence>
<comment type="similarity">
    <text evidence="1">Belongs to the peptidase S12 family.</text>
</comment>
<name>A0AAJ8KG90_9TREE</name>
<dbReference type="PANTHER" id="PTHR46825">
    <property type="entry name" value="D-ALANYL-D-ALANINE-CARBOXYPEPTIDASE/ENDOPEPTIDASE AMPH"/>
    <property type="match status" value="1"/>
</dbReference>
<evidence type="ECO:0000259" key="4">
    <source>
        <dbReference type="Pfam" id="PF00144"/>
    </source>
</evidence>
<evidence type="ECO:0000313" key="5">
    <source>
        <dbReference type="EMBL" id="WVW87126.1"/>
    </source>
</evidence>
<dbReference type="Proteomes" id="UP000092730">
    <property type="component" value="Chromosome 8"/>
</dbReference>
<feature type="compositionally biased region" description="Low complexity" evidence="2">
    <location>
        <begin position="448"/>
        <end position="480"/>
    </location>
</feature>
<proteinExistence type="inferred from homology"/>
<dbReference type="RefSeq" id="XP_065726888.1">
    <property type="nucleotide sequence ID" value="XM_065870816.1"/>
</dbReference>
<feature type="chain" id="PRO_5042530222" description="Beta-lactamase-related domain-containing protein" evidence="3">
    <location>
        <begin position="20"/>
        <end position="631"/>
    </location>
</feature>
<accession>A0AAJ8KG90</accession>
<dbReference type="AlphaFoldDB" id="A0AAJ8KG90"/>
<feature type="region of interest" description="Disordered" evidence="2">
    <location>
        <begin position="447"/>
        <end position="488"/>
    </location>
</feature>
<dbReference type="Pfam" id="PF00144">
    <property type="entry name" value="Beta-lactamase"/>
    <property type="match status" value="1"/>
</dbReference>
<dbReference type="KEGG" id="kbi:30212728"/>
<sequence length="631" mass="68406">MLPLHLLTVATLFISRVHSLPHISTRQDTPSPNATAGSANIVDQTIVNKLDDIRSRWGIKGINVVLVASPEYMGHKTGTNTTEWATQSIALGQANRFGDEFTDETLYALGSNSKHFAAVAVALLIENGTVLPNGEPLTYTTKVKDILPEFGLLDEYAGQNAELVDLLSMRSGLPRHDHLMGLDVEEVVSRMKYLRPSTPFRHDGQYQSLHYIVMDQVVSTLTGTSFVDFVQTHMFDPLGMTNTYHNHTQAVESGLSVADGWVHEDIDLEGCLAASQEFIKQGGNASLIPCAGNVKSIGWWDRTDGVRIGTTGSAITNSQDMFKWLKEELSPSILPPTIIPATVTSQTILTKKPVIPGITSSYTYGLGQFMYTYRGYAINGHDGSVWGQLSHNTRVPDVGVGFVVIVNDQAYGDLMCSMVEHILLDAILGLAEINWELDTFTGLAGDVSTESTDSSTSQNSASPATSSDNSTSASASETAPSPRPPLGAESIVGKYTDEAYGTFDIQPLSNLQDPEIILAFNKTFTLLDLPLGNNTYYYENTDSSSFITHYIFTPFDGPIFNVTASYVAPLYPDGSETKNGSTVISYGPGSAVFKDDGVGLFGIWQAGSGVPAREVVEVDVENQAEVWLRKV</sequence>
<reference evidence="5" key="2">
    <citation type="submission" date="2024-02" db="EMBL/GenBank/DDBJ databases">
        <title>Comparative genomics of Cryptococcus and Kwoniella reveals pathogenesis evolution and contrasting modes of karyotype evolution via chromosome fusion or intercentromeric recombination.</title>
        <authorList>
            <person name="Coelho M.A."/>
            <person name="David-Palma M."/>
            <person name="Shea T."/>
            <person name="Bowers K."/>
            <person name="McGinley-Smith S."/>
            <person name="Mohammad A.W."/>
            <person name="Gnirke A."/>
            <person name="Yurkov A.M."/>
            <person name="Nowrousian M."/>
            <person name="Sun S."/>
            <person name="Cuomo C.A."/>
            <person name="Heitman J."/>
        </authorList>
    </citation>
    <scope>NUCLEOTIDE SEQUENCE</scope>
    <source>
        <strain evidence="5">CBS 10118</strain>
    </source>
</reference>
<dbReference type="GeneID" id="30212728"/>
<dbReference type="PANTHER" id="PTHR46825:SF15">
    <property type="entry name" value="BETA-LACTAMASE-RELATED DOMAIN-CONTAINING PROTEIN"/>
    <property type="match status" value="1"/>
</dbReference>
<dbReference type="InterPro" id="IPR001466">
    <property type="entry name" value="Beta-lactam-related"/>
</dbReference>
<dbReference type="Gene3D" id="3.40.710.10">
    <property type="entry name" value="DD-peptidase/beta-lactamase superfamily"/>
    <property type="match status" value="1"/>
</dbReference>